<keyword evidence="3" id="KW-1185">Reference proteome</keyword>
<reference evidence="2 3" key="1">
    <citation type="journal article" date="2016" name="Mol. Biol. Evol.">
        <title>Comparative Genomics of Early-Diverging Mushroom-Forming Fungi Provides Insights into the Origins of Lignocellulose Decay Capabilities.</title>
        <authorList>
            <person name="Nagy L.G."/>
            <person name="Riley R."/>
            <person name="Tritt A."/>
            <person name="Adam C."/>
            <person name="Daum C."/>
            <person name="Floudas D."/>
            <person name="Sun H."/>
            <person name="Yadav J.S."/>
            <person name="Pangilinan J."/>
            <person name="Larsson K.H."/>
            <person name="Matsuura K."/>
            <person name="Barry K."/>
            <person name="Labutti K."/>
            <person name="Kuo R."/>
            <person name="Ohm R.A."/>
            <person name="Bhattacharya S.S."/>
            <person name="Shirouzu T."/>
            <person name="Yoshinaga Y."/>
            <person name="Martin F.M."/>
            <person name="Grigoriev I.V."/>
            <person name="Hibbett D.S."/>
        </authorList>
    </citation>
    <scope>NUCLEOTIDE SEQUENCE [LARGE SCALE GENOMIC DNA]</scope>
    <source>
        <strain evidence="2 3">TUFC12733</strain>
    </source>
</reference>
<gene>
    <name evidence="2" type="ORF">CALVIDRAFT_115329</name>
</gene>
<protein>
    <recommendedName>
        <fullName evidence="4">F-box domain-containing protein</fullName>
    </recommendedName>
</protein>
<dbReference type="Proteomes" id="UP000076738">
    <property type="component" value="Unassembled WGS sequence"/>
</dbReference>
<sequence>MAQTLATLFGDRLRYLCLGNQMSITIQLAEKLLACMRHLELCRFQSLQAAFPFPLDPGERERHPTQAPGDSTCNTKEEEAEYRTAKRSSAWPTKNAKIRLPLLRTLECADFPLHVRDWDLPALTEVIVDFGAPHALNSIFRVLQEALEPHAERITHFTYDSIILFDIWNFAPRVLPHLQHLKFQLNRLLNLTQLTQKLSQLTHITINRPAFVRSTPETVLDNIATNLQLGMLPALRMVTLTGFVIEKETATSEQERFSAWNVILQIPLQRDVL</sequence>
<evidence type="ECO:0000313" key="3">
    <source>
        <dbReference type="Proteomes" id="UP000076738"/>
    </source>
</evidence>
<organism evidence="2 3">
    <name type="scientific">Calocera viscosa (strain TUFC12733)</name>
    <dbReference type="NCBI Taxonomy" id="1330018"/>
    <lineage>
        <taxon>Eukaryota</taxon>
        <taxon>Fungi</taxon>
        <taxon>Dikarya</taxon>
        <taxon>Basidiomycota</taxon>
        <taxon>Agaricomycotina</taxon>
        <taxon>Dacrymycetes</taxon>
        <taxon>Dacrymycetales</taxon>
        <taxon>Dacrymycetaceae</taxon>
        <taxon>Calocera</taxon>
    </lineage>
</organism>
<proteinExistence type="predicted"/>
<dbReference type="AlphaFoldDB" id="A0A167M6Y4"/>
<name>A0A167M6Y4_CALVF</name>
<accession>A0A167M6Y4</accession>
<feature type="region of interest" description="Disordered" evidence="1">
    <location>
        <begin position="55"/>
        <end position="76"/>
    </location>
</feature>
<evidence type="ECO:0000256" key="1">
    <source>
        <dbReference type="SAM" id="MobiDB-lite"/>
    </source>
</evidence>
<evidence type="ECO:0000313" key="2">
    <source>
        <dbReference type="EMBL" id="KZO96401.1"/>
    </source>
</evidence>
<dbReference type="EMBL" id="KV417284">
    <property type="protein sequence ID" value="KZO96401.1"/>
    <property type="molecule type" value="Genomic_DNA"/>
</dbReference>
<evidence type="ECO:0008006" key="4">
    <source>
        <dbReference type="Google" id="ProtNLM"/>
    </source>
</evidence>